<keyword evidence="2" id="KW-1185">Reference proteome</keyword>
<dbReference type="AlphaFoldDB" id="A0A2A8D3D1"/>
<gene>
    <name evidence="1" type="ORF">CRI94_02300</name>
</gene>
<dbReference type="EMBL" id="PDEQ01000001">
    <property type="protein sequence ID" value="PEN15138.1"/>
    <property type="molecule type" value="Genomic_DNA"/>
</dbReference>
<evidence type="ECO:0000313" key="2">
    <source>
        <dbReference type="Proteomes" id="UP000220102"/>
    </source>
</evidence>
<comment type="caution">
    <text evidence="1">The sequence shown here is derived from an EMBL/GenBank/DDBJ whole genome shotgun (WGS) entry which is preliminary data.</text>
</comment>
<accession>A0A2A8D3D1</accession>
<protein>
    <submittedName>
        <fullName evidence="1">Uncharacterized protein</fullName>
    </submittedName>
</protein>
<dbReference type="RefSeq" id="WP_098074036.1">
    <property type="nucleotide sequence ID" value="NZ_PDEQ01000001.1"/>
</dbReference>
<organism evidence="1 2">
    <name type="scientific">Longibacter salinarum</name>
    <dbReference type="NCBI Taxonomy" id="1850348"/>
    <lineage>
        <taxon>Bacteria</taxon>
        <taxon>Pseudomonadati</taxon>
        <taxon>Rhodothermota</taxon>
        <taxon>Rhodothermia</taxon>
        <taxon>Rhodothermales</taxon>
        <taxon>Salisaetaceae</taxon>
        <taxon>Longibacter</taxon>
    </lineage>
</organism>
<proteinExistence type="predicted"/>
<reference evidence="1 2" key="1">
    <citation type="submission" date="2017-10" db="EMBL/GenBank/DDBJ databases">
        <title>Draft genome of Longibacter Salinarum.</title>
        <authorList>
            <person name="Goh K.M."/>
            <person name="Shamsir M.S."/>
            <person name="Lim S.W."/>
        </authorList>
    </citation>
    <scope>NUCLEOTIDE SEQUENCE [LARGE SCALE GENOMIC DNA]</scope>
    <source>
        <strain evidence="1 2">KCTC 52045</strain>
    </source>
</reference>
<sequence>MNSIPDLGDKCNIRIRRDAAISYKEAMEDSQTAAVVAQLHERASFYAKSLTADTPYYLRSRVWLARVENAEMAFRVEDDGTVVVEAYFFEQARI</sequence>
<name>A0A2A8D3D1_9BACT</name>
<dbReference type="Proteomes" id="UP000220102">
    <property type="component" value="Unassembled WGS sequence"/>
</dbReference>
<evidence type="ECO:0000313" key="1">
    <source>
        <dbReference type="EMBL" id="PEN15138.1"/>
    </source>
</evidence>